<dbReference type="Gene3D" id="6.10.280.100">
    <property type="match status" value="1"/>
</dbReference>
<reference evidence="2" key="1">
    <citation type="submission" date="2022-12" db="EMBL/GenBank/DDBJ databases">
        <authorList>
            <person name="Petersen C."/>
        </authorList>
    </citation>
    <scope>NUCLEOTIDE SEQUENCE</scope>
    <source>
        <strain evidence="2">IBT 15544</strain>
    </source>
</reference>
<feature type="compositionally biased region" description="Polar residues" evidence="1">
    <location>
        <begin position="1"/>
        <end position="12"/>
    </location>
</feature>
<comment type="caution">
    <text evidence="2">The sequence shown here is derived from an EMBL/GenBank/DDBJ whole genome shotgun (WGS) entry which is preliminary data.</text>
</comment>
<dbReference type="EMBL" id="JAPQKR010000012">
    <property type="protein sequence ID" value="KAJ5203645.1"/>
    <property type="molecule type" value="Genomic_DNA"/>
</dbReference>
<keyword evidence="3" id="KW-1185">Reference proteome</keyword>
<dbReference type="Proteomes" id="UP001150904">
    <property type="component" value="Unassembled WGS sequence"/>
</dbReference>
<reference evidence="2" key="2">
    <citation type="journal article" date="2023" name="IMA Fungus">
        <title>Comparative genomic study of the Penicillium genus elucidates a diverse pangenome and 15 lateral gene transfer events.</title>
        <authorList>
            <person name="Petersen C."/>
            <person name="Sorensen T."/>
            <person name="Nielsen M.R."/>
            <person name="Sondergaard T.E."/>
            <person name="Sorensen J.L."/>
            <person name="Fitzpatrick D.A."/>
            <person name="Frisvad J.C."/>
            <person name="Nielsen K.L."/>
        </authorList>
    </citation>
    <scope>NUCLEOTIDE SEQUENCE</scope>
    <source>
        <strain evidence="2">IBT 15544</strain>
    </source>
</reference>
<evidence type="ECO:0000313" key="3">
    <source>
        <dbReference type="Proteomes" id="UP001150904"/>
    </source>
</evidence>
<accession>A0A9W9SZQ1</accession>
<dbReference type="RefSeq" id="XP_058308124.1">
    <property type="nucleotide sequence ID" value="XM_058451586.1"/>
</dbReference>
<proteinExistence type="predicted"/>
<sequence length="141" mass="15628">MSGSAGDSANTDEVSDPIQPDVRHPDTFASRSPETASKSRERMMNRFQPGETQTTSRRMSDTPTTMRDRFGEVSPQPSREDEDQGKSMLEKAHEVVAKALGGSSRVSSTSTNFGDQFKDSIFSLTRNHTMPKEDRPLKGFL</sequence>
<feature type="region of interest" description="Disordered" evidence="1">
    <location>
        <begin position="1"/>
        <end position="88"/>
    </location>
</feature>
<feature type="compositionally biased region" description="Polar residues" evidence="1">
    <location>
        <begin position="50"/>
        <end position="65"/>
    </location>
</feature>
<protein>
    <submittedName>
        <fullName evidence="2">Uncharacterized protein</fullName>
    </submittedName>
</protein>
<gene>
    <name evidence="2" type="ORF">N7498_004524</name>
</gene>
<dbReference type="AlphaFoldDB" id="A0A9W9SZQ1"/>
<organism evidence="2 3">
    <name type="scientific">Penicillium cinerascens</name>
    <dbReference type="NCBI Taxonomy" id="70096"/>
    <lineage>
        <taxon>Eukaryota</taxon>
        <taxon>Fungi</taxon>
        <taxon>Dikarya</taxon>
        <taxon>Ascomycota</taxon>
        <taxon>Pezizomycotina</taxon>
        <taxon>Eurotiomycetes</taxon>
        <taxon>Eurotiomycetidae</taxon>
        <taxon>Eurotiales</taxon>
        <taxon>Aspergillaceae</taxon>
        <taxon>Penicillium</taxon>
    </lineage>
</organism>
<dbReference type="GeneID" id="83178887"/>
<name>A0A9W9SZQ1_9EURO</name>
<dbReference type="OrthoDB" id="4526738at2759"/>
<evidence type="ECO:0000313" key="2">
    <source>
        <dbReference type="EMBL" id="KAJ5203645.1"/>
    </source>
</evidence>
<evidence type="ECO:0000256" key="1">
    <source>
        <dbReference type="SAM" id="MobiDB-lite"/>
    </source>
</evidence>